<dbReference type="GO" id="GO:0052908">
    <property type="term" value="F:16S rRNA (adenine(1518)-N(6)/adenine(1519)-N(6))-dimethyltransferase activity"/>
    <property type="evidence" value="ECO:0007669"/>
    <property type="project" value="UniProtKB-EC"/>
</dbReference>
<evidence type="ECO:0000313" key="11">
    <source>
        <dbReference type="Proteomes" id="UP000062963"/>
    </source>
</evidence>
<dbReference type="GO" id="GO:0003723">
    <property type="term" value="F:RNA binding"/>
    <property type="evidence" value="ECO:0007669"/>
    <property type="project" value="UniProtKB-UniRule"/>
</dbReference>
<dbReference type="Proteomes" id="UP000062963">
    <property type="component" value="Chromosome"/>
</dbReference>
<accession>A0A0K2JEX1</accession>
<comment type="subcellular location">
    <subcellularLocation>
        <location evidence="7">Cytoplasm</location>
    </subcellularLocation>
</comment>
<dbReference type="PROSITE" id="PS51689">
    <property type="entry name" value="SAM_RNA_A_N6_MT"/>
    <property type="match status" value="1"/>
</dbReference>
<reference evidence="10 11" key="1">
    <citation type="journal article" date="2015" name="Genome Announc.">
        <title>Complete Genome Sequence of Spiroplasma kunkelii Strain CR2-3x, Causal Agent of Corn Stunt Disease in Zea mays L.</title>
        <authorList>
            <person name="Davis R.E."/>
            <person name="Shao J."/>
            <person name="Dally E.L."/>
            <person name="Zhao Y."/>
            <person name="Gasparich G.E."/>
            <person name="Gaynor B.J."/>
            <person name="Athey J.C."/>
            <person name="Harrison N.A."/>
            <person name="Donofrio N."/>
        </authorList>
    </citation>
    <scope>NUCLEOTIDE SEQUENCE [LARGE SCALE GENOMIC DNA]</scope>
    <source>
        <strain evidence="10 11">CR2-3x</strain>
    </source>
</reference>
<name>A0A0K2JEX1_SPIKU</name>
<evidence type="ECO:0000259" key="9">
    <source>
        <dbReference type="SMART" id="SM00650"/>
    </source>
</evidence>
<dbReference type="GO" id="GO:0005829">
    <property type="term" value="C:cytosol"/>
    <property type="evidence" value="ECO:0007669"/>
    <property type="project" value="TreeGrafter"/>
</dbReference>
<evidence type="ECO:0000256" key="8">
    <source>
        <dbReference type="PROSITE-ProRule" id="PRU01026"/>
    </source>
</evidence>
<feature type="binding site" evidence="7 8">
    <location>
        <position position="24"/>
    </location>
    <ligand>
        <name>S-adenosyl-L-methionine</name>
        <dbReference type="ChEBI" id="CHEBI:59789"/>
    </ligand>
</feature>
<dbReference type="KEGG" id="skn:SKUN_0068"/>
<protein>
    <recommendedName>
        <fullName evidence="7">Ribosomal RNA small subunit methyltransferase A</fullName>
        <ecNumber evidence="7">2.1.1.182</ecNumber>
    </recommendedName>
    <alternativeName>
        <fullName evidence="7">16S rRNA (adenine(1518)-N(6)/adenine(1519)-N(6))-dimethyltransferase</fullName>
    </alternativeName>
    <alternativeName>
        <fullName evidence="7">16S rRNA dimethyladenosine transferase</fullName>
    </alternativeName>
    <alternativeName>
        <fullName evidence="7">16S rRNA dimethylase</fullName>
    </alternativeName>
    <alternativeName>
        <fullName evidence="7">S-adenosylmethionine-6-N', N'-adenosyl(rRNA) dimethyltransferase</fullName>
    </alternativeName>
</protein>
<evidence type="ECO:0000256" key="1">
    <source>
        <dbReference type="ARBA" id="ARBA00022490"/>
    </source>
</evidence>
<dbReference type="NCBIfam" id="TIGR00755">
    <property type="entry name" value="ksgA"/>
    <property type="match status" value="1"/>
</dbReference>
<dbReference type="STRING" id="273035.SKUN_0068"/>
<dbReference type="OrthoDB" id="9814755at2"/>
<comment type="similarity">
    <text evidence="7">Belongs to the class I-like SAM-binding methyltransferase superfamily. rRNA adenine N(6)-methyltransferase family. RsmA subfamily.</text>
</comment>
<evidence type="ECO:0000313" key="10">
    <source>
        <dbReference type="EMBL" id="ALA96993.1"/>
    </source>
</evidence>
<evidence type="ECO:0000256" key="3">
    <source>
        <dbReference type="ARBA" id="ARBA00022603"/>
    </source>
</evidence>
<dbReference type="CDD" id="cd02440">
    <property type="entry name" value="AdoMet_MTases"/>
    <property type="match status" value="1"/>
</dbReference>
<sequence>MKKQNQEMRAEGIIAKKSKGQNFLTNPHFINLIVDSVFDLPNTNILEIGPGMGALTNPILLKANKLVCVEIDSTLVEYLTLKFKDQGLTVIQADVLTIDLEKLFLTEFLDNNPISIISNIPYYITSPIIFKLLKINNPKVKEIILMMQKEVGERIMAQPNSKNYSSLSVVCQFYSDIEKVSLVGHNNFVPVPKVDSIVLKFKLNKKYPLLINDEEFIRFIRMMFATKRKTILNNLVIIIKNKILAEDILVRLNYALNLRSENLSLNDFYFLYNEIKQIKGEL</sequence>
<keyword evidence="5 7" id="KW-0949">S-adenosyl-L-methionine</keyword>
<comment type="catalytic activity">
    <reaction evidence="7">
        <text>adenosine(1518)/adenosine(1519) in 16S rRNA + 4 S-adenosyl-L-methionine = N(6)-dimethyladenosine(1518)/N(6)-dimethyladenosine(1519) in 16S rRNA + 4 S-adenosyl-L-homocysteine + 4 H(+)</text>
        <dbReference type="Rhea" id="RHEA:19609"/>
        <dbReference type="Rhea" id="RHEA-COMP:10232"/>
        <dbReference type="Rhea" id="RHEA-COMP:10233"/>
        <dbReference type="ChEBI" id="CHEBI:15378"/>
        <dbReference type="ChEBI" id="CHEBI:57856"/>
        <dbReference type="ChEBI" id="CHEBI:59789"/>
        <dbReference type="ChEBI" id="CHEBI:74411"/>
        <dbReference type="ChEBI" id="CHEBI:74493"/>
        <dbReference type="EC" id="2.1.1.182"/>
    </reaction>
</comment>
<feature type="binding site" evidence="7 8">
    <location>
        <position position="119"/>
    </location>
    <ligand>
        <name>S-adenosyl-L-methionine</name>
        <dbReference type="ChEBI" id="CHEBI:59789"/>
    </ligand>
</feature>
<keyword evidence="1 7" id="KW-0963">Cytoplasm</keyword>
<feature type="binding site" evidence="7 8">
    <location>
        <position position="94"/>
    </location>
    <ligand>
        <name>S-adenosyl-L-methionine</name>
        <dbReference type="ChEBI" id="CHEBI:59789"/>
    </ligand>
</feature>
<evidence type="ECO:0000256" key="4">
    <source>
        <dbReference type="ARBA" id="ARBA00022679"/>
    </source>
</evidence>
<dbReference type="EC" id="2.1.1.182" evidence="7"/>
<feature type="binding site" evidence="7 8">
    <location>
        <position position="22"/>
    </location>
    <ligand>
        <name>S-adenosyl-L-methionine</name>
        <dbReference type="ChEBI" id="CHEBI:59789"/>
    </ligand>
</feature>
<evidence type="ECO:0000256" key="5">
    <source>
        <dbReference type="ARBA" id="ARBA00022691"/>
    </source>
</evidence>
<dbReference type="PANTHER" id="PTHR11727">
    <property type="entry name" value="DIMETHYLADENOSINE TRANSFERASE"/>
    <property type="match status" value="1"/>
</dbReference>
<evidence type="ECO:0000256" key="6">
    <source>
        <dbReference type="ARBA" id="ARBA00022884"/>
    </source>
</evidence>
<feature type="domain" description="Ribosomal RNA adenine methylase transferase N-terminal" evidence="9">
    <location>
        <begin position="29"/>
        <end position="205"/>
    </location>
</feature>
<keyword evidence="4 7" id="KW-0808">Transferase</keyword>
<evidence type="ECO:0000256" key="2">
    <source>
        <dbReference type="ARBA" id="ARBA00022552"/>
    </source>
</evidence>
<dbReference type="Gene3D" id="1.10.8.100">
    <property type="entry name" value="Ribosomal RNA adenine dimethylase-like, domain 2"/>
    <property type="match status" value="1"/>
</dbReference>
<organism evidence="10 11">
    <name type="scientific">Spiroplasma kunkelii CR2-3x</name>
    <dbReference type="NCBI Taxonomy" id="273035"/>
    <lineage>
        <taxon>Bacteria</taxon>
        <taxon>Bacillati</taxon>
        <taxon>Mycoplasmatota</taxon>
        <taxon>Mollicutes</taxon>
        <taxon>Entomoplasmatales</taxon>
        <taxon>Spiroplasmataceae</taxon>
        <taxon>Spiroplasma</taxon>
    </lineage>
</organism>
<evidence type="ECO:0000256" key="7">
    <source>
        <dbReference type="HAMAP-Rule" id="MF_00607"/>
    </source>
</evidence>
<dbReference type="EMBL" id="CP010899">
    <property type="protein sequence ID" value="ALA96993.1"/>
    <property type="molecule type" value="Genomic_DNA"/>
</dbReference>
<keyword evidence="2 7" id="KW-0698">rRNA processing</keyword>
<dbReference type="InterPro" id="IPR011530">
    <property type="entry name" value="rRNA_adenine_dimethylase"/>
</dbReference>
<dbReference type="RefSeq" id="WP_053390372.1">
    <property type="nucleotide sequence ID" value="NZ_CP010899.1"/>
</dbReference>
<keyword evidence="11" id="KW-1185">Reference proteome</keyword>
<dbReference type="SMART" id="SM00650">
    <property type="entry name" value="rADc"/>
    <property type="match status" value="1"/>
</dbReference>
<proteinExistence type="inferred from homology"/>
<dbReference type="InterPro" id="IPR029063">
    <property type="entry name" value="SAM-dependent_MTases_sf"/>
</dbReference>
<gene>
    <name evidence="7" type="primary">rsmA</name>
    <name evidence="7" type="synonym">ksgA</name>
    <name evidence="10" type="ORF">SKUN_0068</name>
</gene>
<dbReference type="SUPFAM" id="SSF53335">
    <property type="entry name" value="S-adenosyl-L-methionine-dependent methyltransferases"/>
    <property type="match status" value="1"/>
</dbReference>
<dbReference type="PROSITE" id="PS01131">
    <property type="entry name" value="RRNA_A_DIMETH"/>
    <property type="match status" value="1"/>
</dbReference>
<dbReference type="PANTHER" id="PTHR11727:SF7">
    <property type="entry name" value="DIMETHYLADENOSINE TRANSFERASE-RELATED"/>
    <property type="match status" value="1"/>
</dbReference>
<dbReference type="InterPro" id="IPR020596">
    <property type="entry name" value="rRNA_Ade_Mease_Trfase_CS"/>
</dbReference>
<dbReference type="Pfam" id="PF00398">
    <property type="entry name" value="RrnaAD"/>
    <property type="match status" value="1"/>
</dbReference>
<comment type="function">
    <text evidence="7">Specifically dimethylates two adjacent adenosines (A1518 and A1519) in the loop of a conserved hairpin near the 3'-end of 16S rRNA in the 30S particle. May play a critical role in biogenesis of 30S subunits.</text>
</comment>
<dbReference type="Gene3D" id="3.40.50.150">
    <property type="entry name" value="Vaccinia Virus protein VP39"/>
    <property type="match status" value="1"/>
</dbReference>
<keyword evidence="3 7" id="KW-0489">Methyltransferase</keyword>
<dbReference type="PATRIC" id="fig|273035.7.peg.82"/>
<keyword evidence="6 7" id="KW-0694">RNA-binding</keyword>
<feature type="binding site" evidence="7 8">
    <location>
        <position position="70"/>
    </location>
    <ligand>
        <name>S-adenosyl-L-methionine</name>
        <dbReference type="ChEBI" id="CHEBI:59789"/>
    </ligand>
</feature>
<feature type="binding site" evidence="7 8">
    <location>
        <position position="49"/>
    </location>
    <ligand>
        <name>S-adenosyl-L-methionine</name>
        <dbReference type="ChEBI" id="CHEBI:59789"/>
    </ligand>
</feature>
<dbReference type="InterPro" id="IPR023165">
    <property type="entry name" value="rRNA_Ade_diMease-like_C"/>
</dbReference>
<dbReference type="InterPro" id="IPR001737">
    <property type="entry name" value="KsgA/Erm"/>
</dbReference>
<dbReference type="AlphaFoldDB" id="A0A0K2JEX1"/>
<dbReference type="InterPro" id="IPR020598">
    <property type="entry name" value="rRNA_Ade_methylase_Trfase_N"/>
</dbReference>
<dbReference type="HAMAP" id="MF_00607">
    <property type="entry name" value="16SrRNA_methyltr_A"/>
    <property type="match status" value="1"/>
</dbReference>